<dbReference type="Proteomes" id="UP000740883">
    <property type="component" value="Unassembled WGS sequence"/>
</dbReference>
<keyword evidence="2" id="KW-1185">Reference proteome</keyword>
<proteinExistence type="predicted"/>
<dbReference type="AlphaFoldDB" id="A0A9P6GWF9"/>
<reference evidence="1 2" key="1">
    <citation type="journal article" date="2020" name="Genome Biol. Evol.">
        <title>Comparative genomics of strictly vertically transmitted, feminizing microsporidia endosymbionts of amphipod crustaceans.</title>
        <authorList>
            <person name="Cormier A."/>
            <person name="Chebbi M.A."/>
            <person name="Giraud I."/>
            <person name="Wattier R."/>
            <person name="Teixeira M."/>
            <person name="Gilbert C."/>
            <person name="Rigaud T."/>
            <person name="Cordaux R."/>
        </authorList>
    </citation>
    <scope>NUCLEOTIDE SEQUENCE [LARGE SCALE GENOMIC DNA]</scope>
    <source>
        <strain evidence="1 2">Ou3-Ou53</strain>
    </source>
</reference>
<dbReference type="OrthoDB" id="10476310at2759"/>
<protein>
    <submittedName>
        <fullName evidence="1">Uncharacterized protein</fullName>
    </submittedName>
</protein>
<accession>A0A9P6GWF9</accession>
<organism evidence="1 2">
    <name type="scientific">Nosema granulosis</name>
    <dbReference type="NCBI Taxonomy" id="83296"/>
    <lineage>
        <taxon>Eukaryota</taxon>
        <taxon>Fungi</taxon>
        <taxon>Fungi incertae sedis</taxon>
        <taxon>Microsporidia</taxon>
        <taxon>Nosematidae</taxon>
        <taxon>Nosema</taxon>
    </lineage>
</organism>
<evidence type="ECO:0000313" key="2">
    <source>
        <dbReference type="Proteomes" id="UP000740883"/>
    </source>
</evidence>
<name>A0A9P6GWF9_9MICR</name>
<evidence type="ECO:0000313" key="1">
    <source>
        <dbReference type="EMBL" id="KAF9760947.1"/>
    </source>
</evidence>
<dbReference type="EMBL" id="SBJO01000473">
    <property type="protein sequence ID" value="KAF9760947.1"/>
    <property type="molecule type" value="Genomic_DNA"/>
</dbReference>
<gene>
    <name evidence="1" type="ORF">NGRA_2942</name>
</gene>
<sequence length="105" mass="12484">MLKNIKIEEEYNQILAILQEEKLSDLDKFKTYRLNLKARGFMIIDGSLYLKSSDGMHKKVMIQNHIESMKLEVAKIHDDNHYGQNRLYNHCKALFFPYPEHLSEK</sequence>
<comment type="caution">
    <text evidence="1">The sequence shown here is derived from an EMBL/GenBank/DDBJ whole genome shotgun (WGS) entry which is preliminary data.</text>
</comment>